<dbReference type="PRINTS" id="PR01415">
    <property type="entry name" value="ANKYRIN"/>
</dbReference>
<keyword evidence="1" id="KW-0677">Repeat</keyword>
<accession>A0ABV6YL29</accession>
<dbReference type="PROSITE" id="PS50297">
    <property type="entry name" value="ANK_REP_REGION"/>
    <property type="match status" value="7"/>
</dbReference>
<feature type="repeat" description="ANK" evidence="3">
    <location>
        <begin position="167"/>
        <end position="194"/>
    </location>
</feature>
<keyword evidence="5" id="KW-1185">Reference proteome</keyword>
<keyword evidence="2 3" id="KW-0040">ANK repeat</keyword>
<dbReference type="SUPFAM" id="SSF48403">
    <property type="entry name" value="Ankyrin repeat"/>
    <property type="match status" value="1"/>
</dbReference>
<feature type="repeat" description="ANK" evidence="3">
    <location>
        <begin position="195"/>
        <end position="227"/>
    </location>
</feature>
<dbReference type="Proteomes" id="UP001593833">
    <property type="component" value="Unassembled WGS sequence"/>
</dbReference>
<reference evidence="4 5" key="1">
    <citation type="submission" date="2024-09" db="EMBL/GenBank/DDBJ databases">
        <authorList>
            <person name="D'Angelo T."/>
        </authorList>
    </citation>
    <scope>NUCLEOTIDE SEQUENCE [LARGE SCALE GENOMIC DNA]</scope>
    <source>
        <strain evidence="4">SAG AM-320-E07</strain>
    </source>
</reference>
<feature type="repeat" description="ANK" evidence="3">
    <location>
        <begin position="95"/>
        <end position="127"/>
    </location>
</feature>
<dbReference type="Gene3D" id="1.25.40.20">
    <property type="entry name" value="Ankyrin repeat-containing domain"/>
    <property type="match status" value="2"/>
</dbReference>
<feature type="repeat" description="ANK" evidence="3">
    <location>
        <begin position="261"/>
        <end position="293"/>
    </location>
</feature>
<dbReference type="Gene3D" id="2.120.10.30">
    <property type="entry name" value="TolB, C-terminal domain"/>
    <property type="match status" value="1"/>
</dbReference>
<name>A0ABV6YL29_UNCEI</name>
<dbReference type="InterPro" id="IPR002110">
    <property type="entry name" value="Ankyrin_rpt"/>
</dbReference>
<dbReference type="Pfam" id="PF12796">
    <property type="entry name" value="Ank_2"/>
    <property type="match status" value="3"/>
</dbReference>
<dbReference type="SMART" id="SM00248">
    <property type="entry name" value="ANK"/>
    <property type="match status" value="8"/>
</dbReference>
<dbReference type="InterPro" id="IPR011042">
    <property type="entry name" value="6-blade_b-propeller_TolB-like"/>
</dbReference>
<organism evidence="4 5">
    <name type="scientific">Eiseniibacteriota bacterium</name>
    <dbReference type="NCBI Taxonomy" id="2212470"/>
    <lineage>
        <taxon>Bacteria</taxon>
        <taxon>Candidatus Eiseniibacteriota</taxon>
    </lineage>
</organism>
<evidence type="ECO:0000313" key="5">
    <source>
        <dbReference type="Proteomes" id="UP001593833"/>
    </source>
</evidence>
<evidence type="ECO:0000256" key="3">
    <source>
        <dbReference type="PROSITE-ProRule" id="PRU00023"/>
    </source>
</evidence>
<evidence type="ECO:0000256" key="2">
    <source>
        <dbReference type="ARBA" id="ARBA00023043"/>
    </source>
</evidence>
<gene>
    <name evidence="4" type="ORF">ACFL6M_05525</name>
</gene>
<comment type="caution">
    <text evidence="4">The sequence shown here is derived from an EMBL/GenBank/DDBJ whole genome shotgun (WGS) entry which is preliminary data.</text>
</comment>
<evidence type="ECO:0000313" key="4">
    <source>
        <dbReference type="EMBL" id="MFC1573041.1"/>
    </source>
</evidence>
<dbReference type="EMBL" id="JBHPKH010000065">
    <property type="protein sequence ID" value="MFC1573041.1"/>
    <property type="molecule type" value="Genomic_DNA"/>
</dbReference>
<dbReference type="InterPro" id="IPR036770">
    <property type="entry name" value="Ankyrin_rpt-contain_sf"/>
</dbReference>
<dbReference type="Pfam" id="PF07676">
    <property type="entry name" value="PD40"/>
    <property type="match status" value="1"/>
</dbReference>
<protein>
    <submittedName>
        <fullName evidence="4">Ankyrin repeat domain-containing protein</fullName>
    </submittedName>
</protein>
<dbReference type="PROSITE" id="PS50088">
    <property type="entry name" value="ANK_REPEAT"/>
    <property type="match status" value="7"/>
</dbReference>
<feature type="repeat" description="ANK" evidence="3">
    <location>
        <begin position="294"/>
        <end position="326"/>
    </location>
</feature>
<dbReference type="SUPFAM" id="SSF82171">
    <property type="entry name" value="DPP6 N-terminal domain-like"/>
    <property type="match status" value="1"/>
</dbReference>
<feature type="repeat" description="ANK" evidence="3">
    <location>
        <begin position="62"/>
        <end position="94"/>
    </location>
</feature>
<proteinExistence type="predicted"/>
<sequence length="640" mass="70434">MNRDGRFRSPLCTVTMSLLLLAVSIVAVRADEIHTASRDGDLEQVRTLVETDPSAIYSADDRDCRPLHFAADTGAVEVARFLLDQGARLEDVDVDGDTPLHWAAYQGRCAIIELLLSRGAKINAQNHHEETPLLYAAKRLRYDAVELLVRNGADLEVAHDYGRTPLLHVTRERGDIRMATLLLDLGANVNARDKSDDSSLHLAAWRGFRTLVNLLLDRGAEVDVEGSQAEWMLLFAVERGLDRLYQRMTEFGKEIDVEAGRYGSLLHAASQGGSPSIVRDLVARGADLNAVDVYGFAPLHYAAVRGRTPVVRELLQRGADHKLRTGSGFSALNLAEKERHPDVLDVLRQHGVDDDMLRFPKLRGPYLGQAPPGDDASLFAPDIVARPWGEHGSITFSPDGTEAFWPNGEVPADSGYGFGTIWTSRVVNGHWTPPRIAPFANARGDDVPFFAPGGESLYFISDRPTTPGGRGGKENIWSVEREGNGWGEPHPLPPVINNMHQHWQISVAAGGSIYFNSRRGEAETGGIYVSRRINGEYSEPEFLGIDGGSPFIAPDESYMLFTRFLHPGGVHIFITFPRDGGAWSEPIDISADVHPAARGMCPIVSPNEEYLFFVWRGPNNSISWIDAGFLKDLRSKHGKG</sequence>
<dbReference type="InterPro" id="IPR011659">
    <property type="entry name" value="WD40"/>
</dbReference>
<evidence type="ECO:0000256" key="1">
    <source>
        <dbReference type="ARBA" id="ARBA00022737"/>
    </source>
</evidence>
<feature type="repeat" description="ANK" evidence="3">
    <location>
        <begin position="128"/>
        <end position="160"/>
    </location>
</feature>
<dbReference type="PANTHER" id="PTHR24198:SF165">
    <property type="entry name" value="ANKYRIN REPEAT-CONTAINING PROTEIN-RELATED"/>
    <property type="match status" value="1"/>
</dbReference>
<dbReference type="PANTHER" id="PTHR24198">
    <property type="entry name" value="ANKYRIN REPEAT AND PROTEIN KINASE DOMAIN-CONTAINING PROTEIN"/>
    <property type="match status" value="1"/>
</dbReference>